<dbReference type="RefSeq" id="WP_346059696.1">
    <property type="nucleotide sequence ID" value="NZ_BAAAVQ010000055.1"/>
</dbReference>
<organism evidence="2 3">
    <name type="scientific">Glutamicibacter bergerei</name>
    <dbReference type="NCBI Taxonomy" id="256702"/>
    <lineage>
        <taxon>Bacteria</taxon>
        <taxon>Bacillati</taxon>
        <taxon>Actinomycetota</taxon>
        <taxon>Actinomycetes</taxon>
        <taxon>Micrococcales</taxon>
        <taxon>Micrococcaceae</taxon>
        <taxon>Glutamicibacter</taxon>
    </lineage>
</organism>
<protein>
    <recommendedName>
        <fullName evidence="4">Lipoprotein</fullName>
    </recommendedName>
</protein>
<dbReference type="EMBL" id="JBHSHE010000088">
    <property type="protein sequence ID" value="MFC4717945.1"/>
    <property type="molecule type" value="Genomic_DNA"/>
</dbReference>
<sequence length="151" mass="15911">MRSKSTLIFATIVALALSFTGCSVGKSEISTPSTGPSLVPMQKNEIAATKTTIEEKIQTVSVGIPLNGGQYSAVLGRKGEDTSSTVVWQDDKHQDQGKIKVICTPEGGTVQEQIDVNGFSSSLSFIVNELQGRDLSVSIAPTHSLKASKTA</sequence>
<feature type="signal peptide" evidence="1">
    <location>
        <begin position="1"/>
        <end position="25"/>
    </location>
</feature>
<comment type="caution">
    <text evidence="2">The sequence shown here is derived from an EMBL/GenBank/DDBJ whole genome shotgun (WGS) entry which is preliminary data.</text>
</comment>
<dbReference type="PROSITE" id="PS51257">
    <property type="entry name" value="PROKAR_LIPOPROTEIN"/>
    <property type="match status" value="1"/>
</dbReference>
<name>A0ABV9MRK2_9MICC</name>
<accession>A0ABV9MRK2</accession>
<evidence type="ECO:0000313" key="3">
    <source>
        <dbReference type="Proteomes" id="UP001595884"/>
    </source>
</evidence>
<proteinExistence type="predicted"/>
<keyword evidence="1" id="KW-0732">Signal</keyword>
<dbReference type="Proteomes" id="UP001595884">
    <property type="component" value="Unassembled WGS sequence"/>
</dbReference>
<gene>
    <name evidence="2" type="ORF">ACFO7V_17625</name>
</gene>
<reference evidence="3" key="1">
    <citation type="journal article" date="2019" name="Int. J. Syst. Evol. Microbiol.">
        <title>The Global Catalogue of Microorganisms (GCM) 10K type strain sequencing project: providing services to taxonomists for standard genome sequencing and annotation.</title>
        <authorList>
            <consortium name="The Broad Institute Genomics Platform"/>
            <consortium name="The Broad Institute Genome Sequencing Center for Infectious Disease"/>
            <person name="Wu L."/>
            <person name="Ma J."/>
        </authorList>
    </citation>
    <scope>NUCLEOTIDE SEQUENCE [LARGE SCALE GENOMIC DNA]</scope>
    <source>
        <strain evidence="3">CGMCC 1.12849</strain>
    </source>
</reference>
<evidence type="ECO:0008006" key="4">
    <source>
        <dbReference type="Google" id="ProtNLM"/>
    </source>
</evidence>
<feature type="chain" id="PRO_5045888685" description="Lipoprotein" evidence="1">
    <location>
        <begin position="26"/>
        <end position="151"/>
    </location>
</feature>
<evidence type="ECO:0000313" key="2">
    <source>
        <dbReference type="EMBL" id="MFC4717945.1"/>
    </source>
</evidence>
<keyword evidence="3" id="KW-1185">Reference proteome</keyword>
<evidence type="ECO:0000256" key="1">
    <source>
        <dbReference type="SAM" id="SignalP"/>
    </source>
</evidence>